<name>A0A6M3XUG2_9ZZZZ</name>
<dbReference type="AlphaFoldDB" id="A0A6M3XUG2"/>
<reference evidence="1" key="1">
    <citation type="submission" date="2020-03" db="EMBL/GenBank/DDBJ databases">
        <title>The deep terrestrial virosphere.</title>
        <authorList>
            <person name="Holmfeldt K."/>
            <person name="Nilsson E."/>
            <person name="Simone D."/>
            <person name="Lopez-Fernandez M."/>
            <person name="Wu X."/>
            <person name="de Brujin I."/>
            <person name="Lundin D."/>
            <person name="Andersson A."/>
            <person name="Bertilsson S."/>
            <person name="Dopson M."/>
        </authorList>
    </citation>
    <scope>NUCLEOTIDE SEQUENCE</scope>
    <source>
        <strain evidence="1">TM448B02568</strain>
    </source>
</reference>
<proteinExistence type="predicted"/>
<gene>
    <name evidence="1" type="ORF">TM448B02568_0011</name>
</gene>
<evidence type="ECO:0000313" key="1">
    <source>
        <dbReference type="EMBL" id="QJI01460.1"/>
    </source>
</evidence>
<sequence>MIDKENMTVTCDMCGRTEKIDQSPCNYHGFETGENGTRFETVRGLERYESVCERCYIGNDEKKEEIRS</sequence>
<organism evidence="1">
    <name type="scientific">viral metagenome</name>
    <dbReference type="NCBI Taxonomy" id="1070528"/>
    <lineage>
        <taxon>unclassified sequences</taxon>
        <taxon>metagenomes</taxon>
        <taxon>organismal metagenomes</taxon>
    </lineage>
</organism>
<protein>
    <submittedName>
        <fullName evidence="1">Uncharacterized protein</fullName>
    </submittedName>
</protein>
<accession>A0A6M3XUG2</accession>
<dbReference type="EMBL" id="MT144925">
    <property type="protein sequence ID" value="QJI01460.1"/>
    <property type="molecule type" value="Genomic_DNA"/>
</dbReference>